<gene>
    <name evidence="2" type="ORF">FB458_1616</name>
</gene>
<dbReference type="Pfam" id="PF01882">
    <property type="entry name" value="DUF58"/>
    <property type="match status" value="1"/>
</dbReference>
<dbReference type="InterPro" id="IPR002881">
    <property type="entry name" value="DUF58"/>
</dbReference>
<protein>
    <submittedName>
        <fullName evidence="2">Uncharacterized protein DUF58</fullName>
    </submittedName>
</protein>
<evidence type="ECO:0000313" key="3">
    <source>
        <dbReference type="Proteomes" id="UP000317893"/>
    </source>
</evidence>
<dbReference type="InterPro" id="IPR036465">
    <property type="entry name" value="vWFA_dom_sf"/>
</dbReference>
<dbReference type="PANTHER" id="PTHR33608">
    <property type="entry name" value="BLL2464 PROTEIN"/>
    <property type="match status" value="1"/>
</dbReference>
<dbReference type="EMBL" id="VFMN01000001">
    <property type="protein sequence ID" value="TQJ08526.1"/>
    <property type="molecule type" value="Genomic_DNA"/>
</dbReference>
<evidence type="ECO:0000313" key="2">
    <source>
        <dbReference type="EMBL" id="TQJ08526.1"/>
    </source>
</evidence>
<organism evidence="2 3">
    <name type="scientific">Lapillicoccus jejuensis</name>
    <dbReference type="NCBI Taxonomy" id="402171"/>
    <lineage>
        <taxon>Bacteria</taxon>
        <taxon>Bacillati</taxon>
        <taxon>Actinomycetota</taxon>
        <taxon>Actinomycetes</taxon>
        <taxon>Micrococcales</taxon>
        <taxon>Intrasporangiaceae</taxon>
        <taxon>Lapillicoccus</taxon>
    </lineage>
</organism>
<evidence type="ECO:0000259" key="1">
    <source>
        <dbReference type="Pfam" id="PF01882"/>
    </source>
</evidence>
<proteinExistence type="predicted"/>
<dbReference type="OrthoDB" id="9776116at2"/>
<accession>A0A542DZM3</accession>
<dbReference type="Proteomes" id="UP000317893">
    <property type="component" value="Unassembled WGS sequence"/>
</dbReference>
<sequence>MSPDPSREGPPPLETPERLLRRLDWQVVRRLDGLLQGDHRTLFRGGGVDVADLREYVAGDDLRHLDWNVTARLDTPYVRRYLEDREVTAWLLVDHSSSMAFGRPGRTKDVVAAELALVLAQVLSRGGNPIGLMVLGDEPGVVEEVVPPAAGRRQVLRLALALRGSHRRQDAVRRPVGASVGRTDLGALLRTAAAVVRRRALVVVVSDFSSRDGWQRPLARLARRHDVVALRVRDPRERELPLAGVLHLEDAETGEQVVVDTADPVLRARLLELAEAEQATLEETARSAGVLLHTVDTDEDLVGALVRVAGLRARTRTPAGGGP</sequence>
<dbReference type="SUPFAM" id="SSF53300">
    <property type="entry name" value="vWA-like"/>
    <property type="match status" value="1"/>
</dbReference>
<dbReference type="PANTHER" id="PTHR33608:SF6">
    <property type="entry name" value="BLL2464 PROTEIN"/>
    <property type="match status" value="1"/>
</dbReference>
<keyword evidence="3" id="KW-1185">Reference proteome</keyword>
<name>A0A542DZM3_9MICO</name>
<dbReference type="RefSeq" id="WP_141848035.1">
    <property type="nucleotide sequence ID" value="NZ_BAAAPR010000004.1"/>
</dbReference>
<dbReference type="Gene3D" id="3.40.50.410">
    <property type="entry name" value="von Willebrand factor, type A domain"/>
    <property type="match status" value="1"/>
</dbReference>
<dbReference type="AlphaFoldDB" id="A0A542DZM3"/>
<feature type="domain" description="DUF58" evidence="1">
    <location>
        <begin position="52"/>
        <end position="279"/>
    </location>
</feature>
<reference evidence="2 3" key="1">
    <citation type="submission" date="2019-06" db="EMBL/GenBank/DDBJ databases">
        <title>Sequencing the genomes of 1000 actinobacteria strains.</title>
        <authorList>
            <person name="Klenk H.-P."/>
        </authorList>
    </citation>
    <scope>NUCLEOTIDE SEQUENCE [LARGE SCALE GENOMIC DNA]</scope>
    <source>
        <strain evidence="2 3">DSM 18607</strain>
    </source>
</reference>
<comment type="caution">
    <text evidence="2">The sequence shown here is derived from an EMBL/GenBank/DDBJ whole genome shotgun (WGS) entry which is preliminary data.</text>
</comment>